<accession>A0A1H7BM48</accession>
<evidence type="ECO:0000259" key="9">
    <source>
        <dbReference type="Pfam" id="PF00857"/>
    </source>
</evidence>
<dbReference type="GO" id="GO:0019363">
    <property type="term" value="P:pyridine nucleotide biosynthetic process"/>
    <property type="evidence" value="ECO:0007669"/>
    <property type="project" value="UniProtKB-KW"/>
</dbReference>
<keyword evidence="4" id="KW-0378">Hydrolase</keyword>
<comment type="pathway">
    <text evidence="5">Cofactor biosynthesis; nicotinate biosynthesis; nicotinate from nicotinamide: step 1/1.</text>
</comment>
<dbReference type="InterPro" id="IPR000868">
    <property type="entry name" value="Isochorismatase-like_dom"/>
</dbReference>
<dbReference type="RefSeq" id="WP_092178738.1">
    <property type="nucleotide sequence ID" value="NZ_FNZH01000013.1"/>
</dbReference>
<dbReference type="CDD" id="cd01011">
    <property type="entry name" value="nicotinamidase"/>
    <property type="match status" value="1"/>
</dbReference>
<dbReference type="FunFam" id="3.40.50.850:FF:000006">
    <property type="entry name" value="Bifunctional pyrazinamidase/nicotinamidase"/>
    <property type="match status" value="1"/>
</dbReference>
<dbReference type="EC" id="3.5.1.19" evidence="6"/>
<evidence type="ECO:0000256" key="6">
    <source>
        <dbReference type="ARBA" id="ARBA00039017"/>
    </source>
</evidence>
<keyword evidence="3" id="KW-0479">Metal-binding</keyword>
<keyword evidence="11" id="KW-1185">Reference proteome</keyword>
<dbReference type="STRING" id="1416801.SAMN05192553_11325"/>
<dbReference type="AlphaFoldDB" id="A0A1H7BM48"/>
<comment type="similarity">
    <text evidence="1">Belongs to the isochorismatase family.</text>
</comment>
<dbReference type="Gene3D" id="3.40.50.850">
    <property type="entry name" value="Isochorismatase-like"/>
    <property type="match status" value="1"/>
</dbReference>
<protein>
    <recommendedName>
        <fullName evidence="8">Nicotinamidase</fullName>
        <ecNumber evidence="6">3.5.1.19</ecNumber>
    </recommendedName>
    <alternativeName>
        <fullName evidence="7">Nicotinamide deamidase</fullName>
    </alternativeName>
</protein>
<proteinExistence type="inferred from homology"/>
<feature type="domain" description="Isochorismatase-like" evidence="9">
    <location>
        <begin position="8"/>
        <end position="206"/>
    </location>
</feature>
<organism evidence="10 11">
    <name type="scientific">Cyclobacterium xiamenense</name>
    <dbReference type="NCBI Taxonomy" id="1297121"/>
    <lineage>
        <taxon>Bacteria</taxon>
        <taxon>Pseudomonadati</taxon>
        <taxon>Bacteroidota</taxon>
        <taxon>Cytophagia</taxon>
        <taxon>Cytophagales</taxon>
        <taxon>Cyclobacteriaceae</taxon>
        <taxon>Cyclobacterium</taxon>
    </lineage>
</organism>
<sequence length="210" mass="22899">MEIDRKTSALIIVDLQYDFLPGGALAVSGGDTLIPIVNRLQQKFDFVVATQDWHPEDHSSFAANHPGKAIGEFIELNGVSQVLWPVHCVQGSHGAAFHTALHTDSWRKVFQKGTRPQVDSYSGFFDNNRQGDTGLGAYLRTHGIKQVFISGLAADYCVKFTVMDSLTLGFETYLVADATKGVNLSPGDTEIALQEMKNEGAILVKSTELA</sequence>
<name>A0A1H7BM48_9BACT</name>
<evidence type="ECO:0000256" key="1">
    <source>
        <dbReference type="ARBA" id="ARBA00006336"/>
    </source>
</evidence>
<dbReference type="InterPro" id="IPR052347">
    <property type="entry name" value="Isochorismatase_Nicotinamidase"/>
</dbReference>
<gene>
    <name evidence="10" type="ORF">SAMN05192553_11325</name>
</gene>
<keyword evidence="2" id="KW-0662">Pyridine nucleotide biosynthesis</keyword>
<evidence type="ECO:0000256" key="2">
    <source>
        <dbReference type="ARBA" id="ARBA00022642"/>
    </source>
</evidence>
<dbReference type="InterPro" id="IPR036380">
    <property type="entry name" value="Isochorismatase-like_sf"/>
</dbReference>
<evidence type="ECO:0000313" key="11">
    <source>
        <dbReference type="Proteomes" id="UP000199403"/>
    </source>
</evidence>
<dbReference type="EMBL" id="FNZH01000013">
    <property type="protein sequence ID" value="SEJ78659.1"/>
    <property type="molecule type" value="Genomic_DNA"/>
</dbReference>
<dbReference type="NCBIfam" id="NF008623">
    <property type="entry name" value="PRK11609.1"/>
    <property type="match status" value="1"/>
</dbReference>
<dbReference type="OrthoDB" id="9791276at2"/>
<evidence type="ECO:0000313" key="10">
    <source>
        <dbReference type="EMBL" id="SEJ78659.1"/>
    </source>
</evidence>
<dbReference type="PANTHER" id="PTHR11080:SF2">
    <property type="entry name" value="LD05707P"/>
    <property type="match status" value="1"/>
</dbReference>
<evidence type="ECO:0000256" key="8">
    <source>
        <dbReference type="ARBA" id="ARBA00072277"/>
    </source>
</evidence>
<evidence type="ECO:0000256" key="5">
    <source>
        <dbReference type="ARBA" id="ARBA00037900"/>
    </source>
</evidence>
<reference evidence="11" key="1">
    <citation type="submission" date="2016-10" db="EMBL/GenBank/DDBJ databases">
        <authorList>
            <person name="Varghese N."/>
            <person name="Submissions S."/>
        </authorList>
    </citation>
    <scope>NUCLEOTIDE SEQUENCE [LARGE SCALE GENOMIC DNA]</scope>
    <source>
        <strain evidence="11">IBRC-M 10761</strain>
    </source>
</reference>
<dbReference type="PANTHER" id="PTHR11080">
    <property type="entry name" value="PYRAZINAMIDASE/NICOTINAMIDASE"/>
    <property type="match status" value="1"/>
</dbReference>
<evidence type="ECO:0000256" key="4">
    <source>
        <dbReference type="ARBA" id="ARBA00022801"/>
    </source>
</evidence>
<evidence type="ECO:0000256" key="7">
    <source>
        <dbReference type="ARBA" id="ARBA00043224"/>
    </source>
</evidence>
<dbReference type="SUPFAM" id="SSF52499">
    <property type="entry name" value="Isochorismatase-like hydrolases"/>
    <property type="match status" value="1"/>
</dbReference>
<dbReference type="GO" id="GO:0046872">
    <property type="term" value="F:metal ion binding"/>
    <property type="evidence" value="ECO:0007669"/>
    <property type="project" value="UniProtKB-KW"/>
</dbReference>
<evidence type="ECO:0000256" key="3">
    <source>
        <dbReference type="ARBA" id="ARBA00022723"/>
    </source>
</evidence>
<dbReference type="Pfam" id="PF00857">
    <property type="entry name" value="Isochorismatase"/>
    <property type="match status" value="1"/>
</dbReference>
<dbReference type="Proteomes" id="UP000199403">
    <property type="component" value="Unassembled WGS sequence"/>
</dbReference>
<dbReference type="GO" id="GO:0008936">
    <property type="term" value="F:nicotinamidase activity"/>
    <property type="evidence" value="ECO:0007669"/>
    <property type="project" value="UniProtKB-EC"/>
</dbReference>